<comment type="similarity">
    <text evidence="6">Belongs to the TVP38/TMEM64 family.</text>
</comment>
<dbReference type="Proteomes" id="UP000483432">
    <property type="component" value="Unassembled WGS sequence"/>
</dbReference>
<dbReference type="AlphaFoldDB" id="A0A7C9K957"/>
<feature type="transmembrane region" description="Helical" evidence="6">
    <location>
        <begin position="142"/>
        <end position="162"/>
    </location>
</feature>
<comment type="caution">
    <text evidence="8">The sequence shown here is derived from an EMBL/GenBank/DDBJ whole genome shotgun (WGS) entry which is preliminary data.</text>
</comment>
<accession>A0A7C9K957</accession>
<keyword evidence="5 6" id="KW-0472">Membrane</keyword>
<dbReference type="Pfam" id="PF09335">
    <property type="entry name" value="VTT_dom"/>
    <property type="match status" value="1"/>
</dbReference>
<keyword evidence="2 6" id="KW-1003">Cell membrane</keyword>
<evidence type="ECO:0000256" key="5">
    <source>
        <dbReference type="ARBA" id="ARBA00023136"/>
    </source>
</evidence>
<sequence>MAPPSQHTARFFFRVASHGLLVGFLLTVLVASAFASGLDLPGDLRGVQQWLIGLLPLDQASWALATVLTLSVAGGVLGLPVTLMIALCAMLFGAVPGMLYSLSGCLAGAMLAYAVAFRIDPAGRVLSTKPARLIHQRLRRGGLTAILLLRLFPLIPFTLVNLAAGAIRVRWRDYVIGTLLGMLPSIVLISLVMGRLHTVSGRLTAPHASIALIALLMVLLAAVVGPMLARRHSLMTGRLLPTQELPLRL</sequence>
<name>A0A7C9K957_9PROT</name>
<dbReference type="InterPro" id="IPR032816">
    <property type="entry name" value="VTT_dom"/>
</dbReference>
<evidence type="ECO:0000256" key="1">
    <source>
        <dbReference type="ARBA" id="ARBA00004651"/>
    </source>
</evidence>
<protein>
    <recommendedName>
        <fullName evidence="6">TVP38/TMEM64 family membrane protein</fullName>
    </recommendedName>
</protein>
<feature type="transmembrane region" description="Helical" evidence="6">
    <location>
        <begin position="208"/>
        <end position="229"/>
    </location>
</feature>
<feature type="transmembrane region" description="Helical" evidence="6">
    <location>
        <begin position="59"/>
        <end position="92"/>
    </location>
</feature>
<dbReference type="PANTHER" id="PTHR12677:SF59">
    <property type="entry name" value="GOLGI APPARATUS MEMBRANE PROTEIN TVP38-RELATED"/>
    <property type="match status" value="1"/>
</dbReference>
<keyword evidence="3 6" id="KW-0812">Transmembrane</keyword>
<evidence type="ECO:0000256" key="3">
    <source>
        <dbReference type="ARBA" id="ARBA00022692"/>
    </source>
</evidence>
<feature type="transmembrane region" description="Helical" evidence="6">
    <location>
        <begin position="99"/>
        <end position="119"/>
    </location>
</feature>
<keyword evidence="4 6" id="KW-1133">Transmembrane helix</keyword>
<organism evidence="8 9">
    <name type="scientific">Sulfuriferula multivorans</name>
    <dbReference type="NCBI Taxonomy" id="1559896"/>
    <lineage>
        <taxon>Bacteria</taxon>
        <taxon>Pseudomonadati</taxon>
        <taxon>Pseudomonadota</taxon>
        <taxon>Betaproteobacteria</taxon>
        <taxon>Nitrosomonadales</taxon>
        <taxon>Sulfuricellaceae</taxon>
        <taxon>Sulfuriferula</taxon>
    </lineage>
</organism>
<evidence type="ECO:0000313" key="9">
    <source>
        <dbReference type="Proteomes" id="UP000483432"/>
    </source>
</evidence>
<gene>
    <name evidence="8" type="ORF">GZ085_01220</name>
</gene>
<dbReference type="InterPro" id="IPR015414">
    <property type="entry name" value="TMEM64"/>
</dbReference>
<feature type="domain" description="VTT" evidence="7">
    <location>
        <begin position="79"/>
        <end position="192"/>
    </location>
</feature>
<proteinExistence type="inferred from homology"/>
<feature type="transmembrane region" description="Helical" evidence="6">
    <location>
        <begin position="174"/>
        <end position="196"/>
    </location>
</feature>
<reference evidence="8 9" key="1">
    <citation type="submission" date="2019-09" db="EMBL/GenBank/DDBJ databases">
        <title>H2 Metabolism Revealed by Metagenomic Analysis in Subglacial Sediment of East Antarctica.</title>
        <authorList>
            <person name="Yang Z."/>
            <person name="Zhang Y."/>
            <person name="Lv Y."/>
            <person name="Yan W."/>
            <person name="Xiao X."/>
            <person name="Sun B."/>
            <person name="Ma H."/>
        </authorList>
    </citation>
    <scope>NUCLEOTIDE SEQUENCE [LARGE SCALE GENOMIC DNA]</scope>
    <source>
        <strain evidence="8">Bin2_2</strain>
    </source>
</reference>
<evidence type="ECO:0000259" key="7">
    <source>
        <dbReference type="Pfam" id="PF09335"/>
    </source>
</evidence>
<dbReference type="EMBL" id="JAAFGW010000009">
    <property type="protein sequence ID" value="NDP47012.1"/>
    <property type="molecule type" value="Genomic_DNA"/>
</dbReference>
<evidence type="ECO:0000256" key="6">
    <source>
        <dbReference type="RuleBase" id="RU366058"/>
    </source>
</evidence>
<evidence type="ECO:0000256" key="2">
    <source>
        <dbReference type="ARBA" id="ARBA00022475"/>
    </source>
</evidence>
<dbReference type="PANTHER" id="PTHR12677">
    <property type="entry name" value="GOLGI APPARATUS MEMBRANE PROTEIN TVP38-RELATED"/>
    <property type="match status" value="1"/>
</dbReference>
<evidence type="ECO:0000256" key="4">
    <source>
        <dbReference type="ARBA" id="ARBA00022989"/>
    </source>
</evidence>
<evidence type="ECO:0000313" key="8">
    <source>
        <dbReference type="EMBL" id="NDP47012.1"/>
    </source>
</evidence>
<dbReference type="GO" id="GO:0005886">
    <property type="term" value="C:plasma membrane"/>
    <property type="evidence" value="ECO:0007669"/>
    <property type="project" value="UniProtKB-SubCell"/>
</dbReference>
<comment type="subcellular location">
    <subcellularLocation>
        <location evidence="1 6">Cell membrane</location>
        <topology evidence="1 6">Multi-pass membrane protein</topology>
    </subcellularLocation>
</comment>